<evidence type="ECO:0000313" key="4">
    <source>
        <dbReference type="Proteomes" id="UP000515480"/>
    </source>
</evidence>
<dbReference type="NCBIfam" id="TIGR01420">
    <property type="entry name" value="pilT_fam"/>
    <property type="match status" value="1"/>
</dbReference>
<feature type="domain" description="Bacterial type II secretion system protein E" evidence="2">
    <location>
        <begin position="194"/>
        <end position="208"/>
    </location>
</feature>
<dbReference type="Gene3D" id="3.30.450.90">
    <property type="match status" value="1"/>
</dbReference>
<dbReference type="PANTHER" id="PTHR30486:SF6">
    <property type="entry name" value="TYPE IV PILUS RETRACTATION ATPASE PILT"/>
    <property type="match status" value="1"/>
</dbReference>
<evidence type="ECO:0000256" key="1">
    <source>
        <dbReference type="ARBA" id="ARBA00006611"/>
    </source>
</evidence>
<dbReference type="GO" id="GO:0005524">
    <property type="term" value="F:ATP binding"/>
    <property type="evidence" value="ECO:0007669"/>
    <property type="project" value="InterPro"/>
</dbReference>
<dbReference type="Pfam" id="PF00437">
    <property type="entry name" value="T2SSE"/>
    <property type="match status" value="1"/>
</dbReference>
<dbReference type="InterPro" id="IPR003593">
    <property type="entry name" value="AAA+_ATPase"/>
</dbReference>
<dbReference type="InterPro" id="IPR050921">
    <property type="entry name" value="T4SS_GSP_E_ATPase"/>
</dbReference>
<keyword evidence="4" id="KW-1185">Reference proteome</keyword>
<name>A0A7G7VHA0_9FIRM</name>
<dbReference type="InterPro" id="IPR006321">
    <property type="entry name" value="PilT/PilU"/>
</dbReference>
<dbReference type="KEGG" id="stim:H1B31_06145"/>
<dbReference type="SUPFAM" id="SSF52540">
    <property type="entry name" value="P-loop containing nucleoside triphosphate hydrolases"/>
    <property type="match status" value="1"/>
</dbReference>
<accession>A0A7G7VHA0</accession>
<dbReference type="Proteomes" id="UP000515480">
    <property type="component" value="Chromosome"/>
</dbReference>
<gene>
    <name evidence="3" type="ORF">H1B31_06145</name>
</gene>
<dbReference type="SMART" id="SM00382">
    <property type="entry name" value="AAA"/>
    <property type="match status" value="1"/>
</dbReference>
<dbReference type="PROSITE" id="PS00662">
    <property type="entry name" value="T2SP_E"/>
    <property type="match status" value="1"/>
</dbReference>
<comment type="similarity">
    <text evidence="1">Belongs to the GSP E family.</text>
</comment>
<reference evidence="3 4" key="1">
    <citation type="submission" date="2020-07" db="EMBL/GenBank/DDBJ databases">
        <title>Complete genome and description of Selenomonas timonensis sp. nov., a new bacterium isolated from a gingivitis subject.</title>
        <authorList>
            <person name="Antezack A."/>
        </authorList>
    </citation>
    <scope>NUCLEOTIDE SEQUENCE [LARGE SCALE GENOMIC DNA]</scope>
    <source>
        <strain evidence="3 4">Marseille-Q3039</strain>
    </source>
</reference>
<sequence>MDERAVWADILHCMIASEASDLHMAPQQRVQMRHDGALASESFIPTAAYMEMLLENMLTEEQRADLRAHDVDFAWVYEGRRFRGNAYRMQAGLGLALRLLPEHIMTPEEIHMPRALRALTEARDGLALICGATGAGKTTTLAALIEAINQTRSAHIITLEDPVEYIFSPVRAFLSQRELGRDFASFPDAVRSALREDPDILLVGEIRDRETMEAALMAAATGVFVLGTLHTRSAAQAVLRVEGMFPPDVRDMVRAQFADVLTGIFAQRLLPRKGGGRVAEFEVLCATPAVRNILRQGSCGQLSSVMMSGAAQGMQTAEMAETALRAQGIIA</sequence>
<dbReference type="InterPro" id="IPR027417">
    <property type="entry name" value="P-loop_NTPase"/>
</dbReference>
<evidence type="ECO:0000313" key="3">
    <source>
        <dbReference type="EMBL" id="QNH53493.1"/>
    </source>
</evidence>
<dbReference type="EMBL" id="CP060204">
    <property type="protein sequence ID" value="QNH53493.1"/>
    <property type="molecule type" value="Genomic_DNA"/>
</dbReference>
<dbReference type="Gene3D" id="3.40.50.300">
    <property type="entry name" value="P-loop containing nucleotide triphosphate hydrolases"/>
    <property type="match status" value="1"/>
</dbReference>
<dbReference type="RefSeq" id="WP_185979696.1">
    <property type="nucleotide sequence ID" value="NZ_CP060204.1"/>
</dbReference>
<dbReference type="PANTHER" id="PTHR30486">
    <property type="entry name" value="TWITCHING MOTILITY PROTEIN PILT"/>
    <property type="match status" value="1"/>
</dbReference>
<dbReference type="InterPro" id="IPR001482">
    <property type="entry name" value="T2SS/T4SS_dom"/>
</dbReference>
<organism evidence="3 4">
    <name type="scientific">Selenomonas timonae</name>
    <dbReference type="NCBI Taxonomy" id="2754044"/>
    <lineage>
        <taxon>Bacteria</taxon>
        <taxon>Bacillati</taxon>
        <taxon>Bacillota</taxon>
        <taxon>Negativicutes</taxon>
        <taxon>Selenomonadales</taxon>
        <taxon>Selenomonadaceae</taxon>
        <taxon>Selenomonas</taxon>
    </lineage>
</organism>
<proteinExistence type="inferred from homology"/>
<protein>
    <submittedName>
        <fullName evidence="3">PilT/PilU family type 4a pilus ATPase</fullName>
    </submittedName>
</protein>
<dbReference type="GO" id="GO:0016887">
    <property type="term" value="F:ATP hydrolysis activity"/>
    <property type="evidence" value="ECO:0007669"/>
    <property type="project" value="InterPro"/>
</dbReference>
<evidence type="ECO:0000259" key="2">
    <source>
        <dbReference type="PROSITE" id="PS00662"/>
    </source>
</evidence>
<dbReference type="AlphaFoldDB" id="A0A7G7VHA0"/>
<dbReference type="CDD" id="cd01131">
    <property type="entry name" value="PilT"/>
    <property type="match status" value="1"/>
</dbReference>